<dbReference type="Pfam" id="PF00620">
    <property type="entry name" value="RhoGAP"/>
    <property type="match status" value="1"/>
</dbReference>
<dbReference type="SUPFAM" id="SSF48350">
    <property type="entry name" value="GTPase activation domain, GAP"/>
    <property type="match status" value="1"/>
</dbReference>
<dbReference type="GO" id="GO:0007165">
    <property type="term" value="P:signal transduction"/>
    <property type="evidence" value="ECO:0007669"/>
    <property type="project" value="InterPro"/>
</dbReference>
<dbReference type="InterPro" id="IPR008936">
    <property type="entry name" value="Rho_GTPase_activation_prot"/>
</dbReference>
<evidence type="ECO:0000259" key="2">
    <source>
        <dbReference type="PROSITE" id="PS50238"/>
    </source>
</evidence>
<name>A0A852L298_UROIN</name>
<dbReference type="Gene3D" id="1.10.555.10">
    <property type="entry name" value="Rho GTPase activation protein"/>
    <property type="match status" value="1"/>
</dbReference>
<gene>
    <name evidence="4" type="primary">Arhgap27_1</name>
    <name evidence="3" type="synonym">Arhgap27_0</name>
    <name evidence="3" type="ORF">UROIND_R02874</name>
    <name evidence="4" type="ORF">UROIND_R11580</name>
</gene>
<accession>A0A852L298</accession>
<organism evidence="4 5">
    <name type="scientific">Urocolius indicus</name>
    <name type="common">Red-faced mousebird</name>
    <name type="synonym">Colius indicus</name>
    <dbReference type="NCBI Taxonomy" id="458196"/>
    <lineage>
        <taxon>Eukaryota</taxon>
        <taxon>Metazoa</taxon>
        <taxon>Chordata</taxon>
        <taxon>Craniata</taxon>
        <taxon>Vertebrata</taxon>
        <taxon>Euteleostomi</taxon>
        <taxon>Archelosauria</taxon>
        <taxon>Archosauria</taxon>
        <taxon>Dinosauria</taxon>
        <taxon>Saurischia</taxon>
        <taxon>Theropoda</taxon>
        <taxon>Coelurosauria</taxon>
        <taxon>Aves</taxon>
        <taxon>Neognathae</taxon>
        <taxon>Neoaves</taxon>
        <taxon>Telluraves</taxon>
        <taxon>Coraciimorphae</taxon>
        <taxon>Coliiformes</taxon>
        <taxon>Coliidae</taxon>
        <taxon>Urocolius</taxon>
    </lineage>
</organism>
<feature type="domain" description="Rho-GAP" evidence="2">
    <location>
        <begin position="1"/>
        <end position="137"/>
    </location>
</feature>
<dbReference type="Proteomes" id="UP000654395">
    <property type="component" value="Unassembled WGS sequence"/>
</dbReference>
<keyword evidence="5" id="KW-1185">Reference proteome</keyword>
<protein>
    <submittedName>
        <fullName evidence="4">RHG27 protein</fullName>
    </submittedName>
</protein>
<keyword evidence="1" id="KW-0343">GTPase activation</keyword>
<dbReference type="PROSITE" id="PS50238">
    <property type="entry name" value="RHOGAP"/>
    <property type="match status" value="1"/>
</dbReference>
<dbReference type="SMART" id="SM00324">
    <property type="entry name" value="RhoGAP"/>
    <property type="match status" value="1"/>
</dbReference>
<dbReference type="GO" id="GO:0005737">
    <property type="term" value="C:cytoplasm"/>
    <property type="evidence" value="ECO:0007669"/>
    <property type="project" value="TreeGrafter"/>
</dbReference>
<feature type="non-terminal residue" evidence="4">
    <location>
        <position position="139"/>
    </location>
</feature>
<evidence type="ECO:0000313" key="3">
    <source>
        <dbReference type="EMBL" id="NXX80741.1"/>
    </source>
</evidence>
<proteinExistence type="predicted"/>
<dbReference type="InterPro" id="IPR000198">
    <property type="entry name" value="RhoGAP_dom"/>
</dbReference>
<dbReference type="EMBL" id="WBNH01006802">
    <property type="protein sequence ID" value="NXX80741.1"/>
    <property type="molecule type" value="Genomic_DNA"/>
</dbReference>
<dbReference type="PANTHER" id="PTHR23176:SF104">
    <property type="entry name" value="RHO GTPASE-ACTIVATING PROTEIN 27"/>
    <property type="match status" value="1"/>
</dbReference>
<dbReference type="EMBL" id="WBNH01009419">
    <property type="protein sequence ID" value="NXX83542.1"/>
    <property type="molecule type" value="Genomic_DNA"/>
</dbReference>
<dbReference type="InterPro" id="IPR050729">
    <property type="entry name" value="Rho-GAP"/>
</dbReference>
<evidence type="ECO:0000256" key="1">
    <source>
        <dbReference type="ARBA" id="ARBA00022468"/>
    </source>
</evidence>
<dbReference type="OrthoDB" id="79452at2759"/>
<feature type="non-terminal residue" evidence="4">
    <location>
        <position position="1"/>
    </location>
</feature>
<dbReference type="AlphaFoldDB" id="A0A852L298"/>
<dbReference type="PANTHER" id="PTHR23176">
    <property type="entry name" value="RHO/RAC/CDC GTPASE-ACTIVATING PROTEIN"/>
    <property type="match status" value="1"/>
</dbReference>
<reference evidence="4" key="1">
    <citation type="submission" date="2020-02" db="EMBL/GenBank/DDBJ databases">
        <title>Bird 10,000 Genomes (B10K) Project - Family phase.</title>
        <authorList>
            <person name="Zhang G."/>
        </authorList>
    </citation>
    <scope>NUCLEOTIDE SEQUENCE</scope>
    <source>
        <strain evidence="4">B10K-DU-030-59</strain>
    </source>
</reference>
<evidence type="ECO:0000313" key="4">
    <source>
        <dbReference type="EMBL" id="NXX83542.1"/>
    </source>
</evidence>
<sequence>PDEQLDLDDGRWEDVHVITGALKLFFRELPEPLVPFGHFDKFIAAIKMQDPSKRSRCIRELVLSLPAAHHDTMSALFRHLCRVTRCREQNRMSVQSLAIVFGPTLLRPANQEPPMALHMVFQNQLVEHILNHCGSIFPE</sequence>
<dbReference type="GO" id="GO:0005096">
    <property type="term" value="F:GTPase activator activity"/>
    <property type="evidence" value="ECO:0007669"/>
    <property type="project" value="UniProtKB-KW"/>
</dbReference>
<evidence type="ECO:0000313" key="5">
    <source>
        <dbReference type="Proteomes" id="UP000654395"/>
    </source>
</evidence>
<comment type="caution">
    <text evidence="4">The sequence shown here is derived from an EMBL/GenBank/DDBJ whole genome shotgun (WGS) entry which is preliminary data.</text>
</comment>